<evidence type="ECO:0000313" key="4">
    <source>
        <dbReference type="Proteomes" id="UP000572680"/>
    </source>
</evidence>
<dbReference type="Pfam" id="PF12642">
    <property type="entry name" value="TpcC"/>
    <property type="match status" value="1"/>
</dbReference>
<feature type="compositionally biased region" description="Basic and acidic residues" evidence="1">
    <location>
        <begin position="1"/>
        <end position="44"/>
    </location>
</feature>
<dbReference type="InterPro" id="IPR035628">
    <property type="entry name" value="TcpC_C"/>
</dbReference>
<sequence length="338" mass="36002">MARRSAVEHGRDTAVVEEAAGDRALDPWDAPDQGRRWDEPEQGRRRGRGGGRWGGSGGRVWVWIGRAILWSVLLVILVNGIRAPFERFTADSGPSSGGTTATAAAAFPTGEAGAFATRFAHVYLNYDQKNAGARENQLRQFLPEGADGQFGWNGAGQLSVQSVQMAGVQVHDAHNATVTVLAHGGDKWYRLAVPVYADKGALVVSGKPALLPQPARATLPQPGVRERDEALENELKTALGSFFEAYAQGNQETLARFSAGPAIQGLGGAVTYTPTSVQQVVAPRGAADQRTVTVTVAWQIPGGAAGGTLEQDYRLDMVRKGGTWYVKDIRGTTEPNAT</sequence>
<dbReference type="InterPro" id="IPR024735">
    <property type="entry name" value="TcpC"/>
</dbReference>
<dbReference type="CDD" id="cd16386">
    <property type="entry name" value="TcpC_N"/>
    <property type="match status" value="1"/>
</dbReference>
<comment type="caution">
    <text evidence="3">The sequence shown here is derived from an EMBL/GenBank/DDBJ whole genome shotgun (WGS) entry which is preliminary data.</text>
</comment>
<organism evidence="3 4">
    <name type="scientific">Actinomadura namibiensis</name>
    <dbReference type="NCBI Taxonomy" id="182080"/>
    <lineage>
        <taxon>Bacteria</taxon>
        <taxon>Bacillati</taxon>
        <taxon>Actinomycetota</taxon>
        <taxon>Actinomycetes</taxon>
        <taxon>Streptosporangiales</taxon>
        <taxon>Thermomonosporaceae</taxon>
        <taxon>Actinomadura</taxon>
    </lineage>
</organism>
<feature type="transmembrane region" description="Helical" evidence="2">
    <location>
        <begin position="60"/>
        <end position="78"/>
    </location>
</feature>
<keyword evidence="2" id="KW-0472">Membrane</keyword>
<keyword evidence="2" id="KW-1133">Transmembrane helix</keyword>
<evidence type="ECO:0008006" key="5">
    <source>
        <dbReference type="Google" id="ProtNLM"/>
    </source>
</evidence>
<dbReference type="Gene3D" id="3.10.450.540">
    <property type="match status" value="1"/>
</dbReference>
<feature type="region of interest" description="Disordered" evidence="1">
    <location>
        <begin position="1"/>
        <end position="53"/>
    </location>
</feature>
<dbReference type="Proteomes" id="UP000572680">
    <property type="component" value="Unassembled WGS sequence"/>
</dbReference>
<accession>A0A7W3LHX9</accession>
<evidence type="ECO:0000256" key="2">
    <source>
        <dbReference type="SAM" id="Phobius"/>
    </source>
</evidence>
<keyword evidence="2" id="KW-0812">Transmembrane</keyword>
<evidence type="ECO:0000256" key="1">
    <source>
        <dbReference type="SAM" id="MobiDB-lite"/>
    </source>
</evidence>
<keyword evidence="4" id="KW-1185">Reference proteome</keyword>
<proteinExistence type="predicted"/>
<dbReference type="RefSeq" id="WP_182841137.1">
    <property type="nucleotide sequence ID" value="NZ_BAAALP010000074.1"/>
</dbReference>
<dbReference type="CDD" id="cd16428">
    <property type="entry name" value="TcpC_C"/>
    <property type="match status" value="1"/>
</dbReference>
<evidence type="ECO:0000313" key="3">
    <source>
        <dbReference type="EMBL" id="MBA8948514.1"/>
    </source>
</evidence>
<reference evidence="3 4" key="1">
    <citation type="submission" date="2020-08" db="EMBL/GenBank/DDBJ databases">
        <title>Genomic Encyclopedia of Type Strains, Phase IV (KMG-IV): sequencing the most valuable type-strain genomes for metagenomic binning, comparative biology and taxonomic classification.</title>
        <authorList>
            <person name="Goeker M."/>
        </authorList>
    </citation>
    <scope>NUCLEOTIDE SEQUENCE [LARGE SCALE GENOMIC DNA]</scope>
    <source>
        <strain evidence="3 4">DSM 44197</strain>
    </source>
</reference>
<name>A0A7W3LHX9_ACTNM</name>
<dbReference type="AlphaFoldDB" id="A0A7W3LHX9"/>
<gene>
    <name evidence="3" type="ORF">HNR61_000112</name>
</gene>
<dbReference type="EMBL" id="JACJIA010000001">
    <property type="protein sequence ID" value="MBA8948514.1"/>
    <property type="molecule type" value="Genomic_DNA"/>
</dbReference>
<protein>
    <recommendedName>
        <fullName evidence="5">Conjugative transposon protein TcpC</fullName>
    </recommendedName>
</protein>